<organism evidence="1 2">
    <name type="scientific">Penicillium subrubescens</name>
    <dbReference type="NCBI Taxonomy" id="1316194"/>
    <lineage>
        <taxon>Eukaryota</taxon>
        <taxon>Fungi</taxon>
        <taxon>Dikarya</taxon>
        <taxon>Ascomycota</taxon>
        <taxon>Pezizomycotina</taxon>
        <taxon>Eurotiomycetes</taxon>
        <taxon>Eurotiomycetidae</taxon>
        <taxon>Eurotiales</taxon>
        <taxon>Aspergillaceae</taxon>
        <taxon>Penicillium</taxon>
    </lineage>
</organism>
<dbReference type="EMBL" id="MNBE01000672">
    <property type="protein sequence ID" value="OKO98571.1"/>
    <property type="molecule type" value="Genomic_DNA"/>
</dbReference>
<sequence length="65" mass="6972">MGIAQAECNAATPDVERMYTYTSLDGDTGLRLQKDVSLEETRPGVKLDCFGGGCPFPEGASLRMT</sequence>
<gene>
    <name evidence="1" type="ORF">PENSUB_9247</name>
</gene>
<name>A0A1Q5TED3_9EURO</name>
<protein>
    <submittedName>
        <fullName evidence="1">Uncharacterized protein</fullName>
    </submittedName>
</protein>
<evidence type="ECO:0000313" key="2">
    <source>
        <dbReference type="Proteomes" id="UP000186955"/>
    </source>
</evidence>
<evidence type="ECO:0000313" key="1">
    <source>
        <dbReference type="EMBL" id="OKO98571.1"/>
    </source>
</evidence>
<comment type="caution">
    <text evidence="1">The sequence shown here is derived from an EMBL/GenBank/DDBJ whole genome shotgun (WGS) entry which is preliminary data.</text>
</comment>
<keyword evidence="2" id="KW-1185">Reference proteome</keyword>
<accession>A0A1Q5TED3</accession>
<dbReference type="Proteomes" id="UP000186955">
    <property type="component" value="Unassembled WGS sequence"/>
</dbReference>
<dbReference type="AlphaFoldDB" id="A0A1Q5TED3"/>
<proteinExistence type="predicted"/>
<reference evidence="1 2" key="1">
    <citation type="submission" date="2016-10" db="EMBL/GenBank/DDBJ databases">
        <title>Genome sequence of the ascomycete fungus Penicillium subrubescens.</title>
        <authorList>
            <person name="De Vries R.P."/>
            <person name="Peng M."/>
            <person name="Dilokpimol A."/>
            <person name="Hilden K."/>
            <person name="Makela M.R."/>
            <person name="Grigoriev I."/>
            <person name="Riley R."/>
            <person name="Granchi Z."/>
        </authorList>
    </citation>
    <scope>NUCLEOTIDE SEQUENCE [LARGE SCALE GENOMIC DNA]</scope>
    <source>
        <strain evidence="1 2">CBS 132785</strain>
    </source>
</reference>